<gene>
    <name evidence="2" type="ORF">BC351_19915</name>
</gene>
<name>A0A1V4HP98_9BACL</name>
<sequence>MVANSVTRRLPCSRKRNLADICHLEFWVKRKLNPFLIFWGGGDPGKPNRASGKETVASYSTVSKRQAQAPKRNKPQQTRTEPAEKAVSVEEKPRTTPEPAKKAGSSSKKELTPGKPNRASRKSSLRRRKAANRP</sequence>
<protein>
    <submittedName>
        <fullName evidence="2">Uncharacterized protein</fullName>
    </submittedName>
</protein>
<feature type="region of interest" description="Disordered" evidence="1">
    <location>
        <begin position="38"/>
        <end position="134"/>
    </location>
</feature>
<feature type="compositionally biased region" description="Basic and acidic residues" evidence="1">
    <location>
        <begin position="81"/>
        <end position="112"/>
    </location>
</feature>
<accession>A0A1V4HP98</accession>
<evidence type="ECO:0000313" key="3">
    <source>
        <dbReference type="Proteomes" id="UP000190626"/>
    </source>
</evidence>
<proteinExistence type="predicted"/>
<feature type="compositionally biased region" description="Basic residues" evidence="1">
    <location>
        <begin position="118"/>
        <end position="134"/>
    </location>
</feature>
<comment type="caution">
    <text evidence="2">The sequence shown here is derived from an EMBL/GenBank/DDBJ whole genome shotgun (WGS) entry which is preliminary data.</text>
</comment>
<evidence type="ECO:0000256" key="1">
    <source>
        <dbReference type="SAM" id="MobiDB-lite"/>
    </source>
</evidence>
<reference evidence="3" key="1">
    <citation type="submission" date="2016-07" db="EMBL/GenBank/DDBJ databases">
        <authorList>
            <person name="Florea S."/>
            <person name="Webb J.S."/>
            <person name="Jaromczyk J."/>
            <person name="Schardl C.L."/>
        </authorList>
    </citation>
    <scope>NUCLEOTIDE SEQUENCE [LARGE SCALE GENOMIC DNA]</scope>
    <source>
        <strain evidence="3">CY1</strain>
    </source>
</reference>
<evidence type="ECO:0000313" key="2">
    <source>
        <dbReference type="EMBL" id="OPH59749.1"/>
    </source>
</evidence>
<organism evidence="2 3">
    <name type="scientific">Paenibacillus ferrarius</name>
    <dbReference type="NCBI Taxonomy" id="1469647"/>
    <lineage>
        <taxon>Bacteria</taxon>
        <taxon>Bacillati</taxon>
        <taxon>Bacillota</taxon>
        <taxon>Bacilli</taxon>
        <taxon>Bacillales</taxon>
        <taxon>Paenibacillaceae</taxon>
        <taxon>Paenibacillus</taxon>
    </lineage>
</organism>
<dbReference type="AlphaFoldDB" id="A0A1V4HP98"/>
<keyword evidence="3" id="KW-1185">Reference proteome</keyword>
<feature type="compositionally biased region" description="Polar residues" evidence="1">
    <location>
        <begin position="57"/>
        <end position="66"/>
    </location>
</feature>
<dbReference type="EMBL" id="MBTG01000006">
    <property type="protein sequence ID" value="OPH59749.1"/>
    <property type="molecule type" value="Genomic_DNA"/>
</dbReference>
<dbReference type="Proteomes" id="UP000190626">
    <property type="component" value="Unassembled WGS sequence"/>
</dbReference>